<feature type="region of interest" description="Disordered" evidence="1">
    <location>
        <begin position="1"/>
        <end position="49"/>
    </location>
</feature>
<proteinExistence type="predicted"/>
<sequence>MSKKSSTGQTKNPRSGHYVKIDREKGKIISHKKSEGPYKNVPIIRKRDK</sequence>
<evidence type="ECO:0000256" key="1">
    <source>
        <dbReference type="SAM" id="MobiDB-lite"/>
    </source>
</evidence>
<comment type="caution">
    <text evidence="2">The sequence shown here is derived from an EMBL/GenBank/DDBJ whole genome shotgun (WGS) entry which is preliminary data.</text>
</comment>
<dbReference type="EMBL" id="BARW01013522">
    <property type="protein sequence ID" value="GAI80798.1"/>
    <property type="molecule type" value="Genomic_DNA"/>
</dbReference>
<name>X1RJJ0_9ZZZZ</name>
<gene>
    <name evidence="2" type="ORF">S12H4_24721</name>
</gene>
<reference evidence="2" key="1">
    <citation type="journal article" date="2014" name="Front. Microbiol.">
        <title>High frequency of phylogenetically diverse reductive dehalogenase-homologous genes in deep subseafloor sedimentary metagenomes.</title>
        <authorList>
            <person name="Kawai M."/>
            <person name="Futagami T."/>
            <person name="Toyoda A."/>
            <person name="Takaki Y."/>
            <person name="Nishi S."/>
            <person name="Hori S."/>
            <person name="Arai W."/>
            <person name="Tsubouchi T."/>
            <person name="Morono Y."/>
            <person name="Uchiyama I."/>
            <person name="Ito T."/>
            <person name="Fujiyama A."/>
            <person name="Inagaki F."/>
            <person name="Takami H."/>
        </authorList>
    </citation>
    <scope>NUCLEOTIDE SEQUENCE</scope>
    <source>
        <strain evidence="2">Expedition CK06-06</strain>
    </source>
</reference>
<protein>
    <submittedName>
        <fullName evidence="2">Uncharacterized protein</fullName>
    </submittedName>
</protein>
<feature type="compositionally biased region" description="Polar residues" evidence="1">
    <location>
        <begin position="1"/>
        <end position="13"/>
    </location>
</feature>
<accession>X1RJJ0</accession>
<evidence type="ECO:0000313" key="2">
    <source>
        <dbReference type="EMBL" id="GAI80798.1"/>
    </source>
</evidence>
<organism evidence="2">
    <name type="scientific">marine sediment metagenome</name>
    <dbReference type="NCBI Taxonomy" id="412755"/>
    <lineage>
        <taxon>unclassified sequences</taxon>
        <taxon>metagenomes</taxon>
        <taxon>ecological metagenomes</taxon>
    </lineage>
</organism>
<feature type="compositionally biased region" description="Basic and acidic residues" evidence="1">
    <location>
        <begin position="19"/>
        <end position="36"/>
    </location>
</feature>
<dbReference type="AlphaFoldDB" id="X1RJJ0"/>